<dbReference type="STRING" id="1005928.SAMN04487859_1294"/>
<dbReference type="Gene3D" id="3.90.550.10">
    <property type="entry name" value="Spore Coat Polysaccharide Biosynthesis Protein SpsA, Chain A"/>
    <property type="match status" value="1"/>
</dbReference>
<dbReference type="InterPro" id="IPR029044">
    <property type="entry name" value="Nucleotide-diphossugar_trans"/>
</dbReference>
<dbReference type="CDD" id="cd00761">
    <property type="entry name" value="Glyco_tranf_GTA_type"/>
    <property type="match status" value="1"/>
</dbReference>
<dbReference type="EMBL" id="FOVP01000029">
    <property type="protein sequence ID" value="SFO34138.1"/>
    <property type="molecule type" value="Genomic_DNA"/>
</dbReference>
<accession>A0A1I5GDH5</accession>
<reference evidence="6" key="1">
    <citation type="submission" date="2016-10" db="EMBL/GenBank/DDBJ databases">
        <authorList>
            <person name="Varghese N."/>
            <person name="Submissions S."/>
        </authorList>
    </citation>
    <scope>NUCLEOTIDE SEQUENCE [LARGE SCALE GENOMIC DNA]</scope>
    <source>
        <strain evidence="6">DSM 28463</strain>
    </source>
</reference>
<evidence type="ECO:0000256" key="1">
    <source>
        <dbReference type="ARBA" id="ARBA00006739"/>
    </source>
</evidence>
<dbReference type="Proteomes" id="UP000198599">
    <property type="component" value="Unassembled WGS sequence"/>
</dbReference>
<keyword evidence="2" id="KW-0328">Glycosyltransferase</keyword>
<keyword evidence="6" id="KW-1185">Reference proteome</keyword>
<evidence type="ECO:0000313" key="5">
    <source>
        <dbReference type="EMBL" id="SFO34138.1"/>
    </source>
</evidence>
<sequence length="641" mass="69934">MRPLPSDDDIARIRTAALFDICWYVRHYPDVARLTLDPATHFARIGAFLGRDPGPNFSSRFYLASNPDVAAAGINPLLHYLSTGRAEGRLPHPGALRPLQTGPQARLSHLRHLLETGGLDDGPRMMLKELAGLQDTPDIAAGAAEALAFWSLQQGQAADAQRWLETRLQIEPGAEARLAPLQIIAAIRAGDVPGARNIAATAPDSIALHLARSWLGATEEERLSCLNMALSRSGLSSVSCIDGPEAAFDRLTCPTPACPAGDRPLITVLMAVHNSEDTLNTAIRAIQAQSWPAFELVVIDDASTDRTAAIAGAAAEQDQRIRLITLDQNIGAYGARNAGLAEAKGQFITLHDADDWSHPDRLSRQVTFLLENPGYAGCLSQQARYTADLRVSRWTGTGALVFENLTSLMLPTDLIRNCLGGWDNLRVSSDSELLRRTRKLFGERAVVALETGPLALQRDSTGNATADSATGMGWFYYGARREYYEAQLHHHATASTLFYPPGAPRAFPAPEILKSRRTARREHRLDRVYAGILTVLDDSLEALLGWLEEDRIAGRCAGLVPLYATTMPAEGGLFIHPKLRALVDGHYVRILCYGEQARCDRYRRLPGQDVPEPHRYLPRIHEGGRIVLTPGQAPDAGQAHA</sequence>
<name>A0A1I5GDH5_9RHOB</name>
<dbReference type="Pfam" id="PF00535">
    <property type="entry name" value="Glycos_transf_2"/>
    <property type="match status" value="1"/>
</dbReference>
<evidence type="ECO:0000313" key="6">
    <source>
        <dbReference type="Proteomes" id="UP000198599"/>
    </source>
</evidence>
<organism evidence="5 6">
    <name type="scientific">Roseovarius lutimaris</name>
    <dbReference type="NCBI Taxonomy" id="1005928"/>
    <lineage>
        <taxon>Bacteria</taxon>
        <taxon>Pseudomonadati</taxon>
        <taxon>Pseudomonadota</taxon>
        <taxon>Alphaproteobacteria</taxon>
        <taxon>Rhodobacterales</taxon>
        <taxon>Roseobacteraceae</taxon>
        <taxon>Roseovarius</taxon>
    </lineage>
</organism>
<dbReference type="SUPFAM" id="SSF53448">
    <property type="entry name" value="Nucleotide-diphospho-sugar transferases"/>
    <property type="match status" value="1"/>
</dbReference>
<dbReference type="RefSeq" id="WP_092842046.1">
    <property type="nucleotide sequence ID" value="NZ_FOVP01000029.1"/>
</dbReference>
<dbReference type="GO" id="GO:0016757">
    <property type="term" value="F:glycosyltransferase activity"/>
    <property type="evidence" value="ECO:0007669"/>
    <property type="project" value="UniProtKB-KW"/>
</dbReference>
<gene>
    <name evidence="5" type="ORF">SAMN04487859_1294</name>
</gene>
<dbReference type="InterPro" id="IPR001173">
    <property type="entry name" value="Glyco_trans_2-like"/>
</dbReference>
<feature type="domain" description="Glycosyltransferase 2-like" evidence="4">
    <location>
        <begin position="267"/>
        <end position="376"/>
    </location>
</feature>
<dbReference type="PANTHER" id="PTHR43685:SF5">
    <property type="entry name" value="GLYCOSYLTRANSFERASE EPSE-RELATED"/>
    <property type="match status" value="1"/>
</dbReference>
<evidence type="ECO:0000259" key="4">
    <source>
        <dbReference type="Pfam" id="PF00535"/>
    </source>
</evidence>
<protein>
    <submittedName>
        <fullName evidence="5">Glycosyl transferase family 2</fullName>
    </submittedName>
</protein>
<dbReference type="PANTHER" id="PTHR43685">
    <property type="entry name" value="GLYCOSYLTRANSFERASE"/>
    <property type="match status" value="1"/>
</dbReference>
<proteinExistence type="inferred from homology"/>
<comment type="similarity">
    <text evidence="1">Belongs to the glycosyltransferase 2 family.</text>
</comment>
<dbReference type="AlphaFoldDB" id="A0A1I5GDH5"/>
<dbReference type="InterPro" id="IPR050834">
    <property type="entry name" value="Glycosyltransf_2"/>
</dbReference>
<keyword evidence="3 5" id="KW-0808">Transferase</keyword>
<evidence type="ECO:0000256" key="2">
    <source>
        <dbReference type="ARBA" id="ARBA00022676"/>
    </source>
</evidence>
<evidence type="ECO:0000256" key="3">
    <source>
        <dbReference type="ARBA" id="ARBA00022679"/>
    </source>
</evidence>
<dbReference type="OrthoDB" id="7210452at2"/>